<feature type="region of interest" description="Disordered" evidence="4">
    <location>
        <begin position="876"/>
        <end position="1045"/>
    </location>
</feature>
<organism evidence="6 7">
    <name type="scientific">Thyridium curvatum</name>
    <dbReference type="NCBI Taxonomy" id="1093900"/>
    <lineage>
        <taxon>Eukaryota</taxon>
        <taxon>Fungi</taxon>
        <taxon>Dikarya</taxon>
        <taxon>Ascomycota</taxon>
        <taxon>Pezizomycotina</taxon>
        <taxon>Sordariomycetes</taxon>
        <taxon>Sordariomycetidae</taxon>
        <taxon>Thyridiales</taxon>
        <taxon>Thyridiaceae</taxon>
        <taxon>Thyridium</taxon>
    </lineage>
</organism>
<name>A0A507ASW1_9PEZI</name>
<dbReference type="CDD" id="cd09272">
    <property type="entry name" value="RNase_HI_RT_Ty1"/>
    <property type="match status" value="1"/>
</dbReference>
<comment type="subcellular location">
    <subcellularLocation>
        <location evidence="1">Mitochondrion</location>
    </subcellularLocation>
</comment>
<dbReference type="InParanoid" id="A0A507ASW1"/>
<dbReference type="EMBL" id="SKBQ01000037">
    <property type="protein sequence ID" value="TPX13082.1"/>
    <property type="molecule type" value="Genomic_DNA"/>
</dbReference>
<feature type="region of interest" description="Disordered" evidence="4">
    <location>
        <begin position="540"/>
        <end position="564"/>
    </location>
</feature>
<gene>
    <name evidence="6" type="ORF">E0L32_006508</name>
</gene>
<comment type="caution">
    <text evidence="6">The sequence shown here is derived from an EMBL/GenBank/DDBJ whole genome shotgun (WGS) entry which is preliminary data.</text>
</comment>
<dbReference type="PANTHER" id="PTHR11439">
    <property type="entry name" value="GAG-POL-RELATED RETROTRANSPOSON"/>
    <property type="match status" value="1"/>
</dbReference>
<dbReference type="InterPro" id="IPR036397">
    <property type="entry name" value="RNaseH_sf"/>
</dbReference>
<dbReference type="GO" id="GO:0005739">
    <property type="term" value="C:mitochondrion"/>
    <property type="evidence" value="ECO:0007669"/>
    <property type="project" value="UniProtKB-SubCell"/>
</dbReference>
<evidence type="ECO:0000313" key="6">
    <source>
        <dbReference type="EMBL" id="TPX13082.1"/>
    </source>
</evidence>
<reference evidence="6 7" key="1">
    <citation type="submission" date="2019-06" db="EMBL/GenBank/DDBJ databases">
        <title>Draft genome sequence of the filamentous fungus Phialemoniopsis curvata isolated from diesel fuel.</title>
        <authorList>
            <person name="Varaljay V.A."/>
            <person name="Lyon W.J."/>
            <person name="Crouch A.L."/>
            <person name="Drake C.E."/>
            <person name="Hollomon J.M."/>
            <person name="Nadeau L.J."/>
            <person name="Nunn H.S."/>
            <person name="Stevenson B.S."/>
            <person name="Bojanowski C.L."/>
            <person name="Crookes-Goodson W.J."/>
        </authorList>
    </citation>
    <scope>NUCLEOTIDE SEQUENCE [LARGE SCALE GENOMIC DNA]</scope>
    <source>
        <strain evidence="6 7">D216</strain>
    </source>
</reference>
<feature type="compositionally biased region" description="Basic and acidic residues" evidence="4">
    <location>
        <begin position="876"/>
        <end position="885"/>
    </location>
</feature>
<dbReference type="GO" id="GO:0004190">
    <property type="term" value="F:aspartic-type endopeptidase activity"/>
    <property type="evidence" value="ECO:0007669"/>
    <property type="project" value="UniProtKB-KW"/>
</dbReference>
<evidence type="ECO:0000259" key="5">
    <source>
        <dbReference type="PROSITE" id="PS50994"/>
    </source>
</evidence>
<dbReference type="GO" id="GO:0015074">
    <property type="term" value="P:DNA integration"/>
    <property type="evidence" value="ECO:0007669"/>
    <property type="project" value="InterPro"/>
</dbReference>
<feature type="domain" description="Integrase catalytic" evidence="5">
    <location>
        <begin position="621"/>
        <end position="787"/>
    </location>
</feature>
<sequence>MAKEDLDNDQAVILTNEADWNTWYSHIRLKATDDEIWEYIDPDGDQTLEPPRDRPRPPPIPSTTLQGEQLATAHLEFRMRKDFFDMELEEWKVLNTAYEKKNKKLIEMNELIYRTAKRHVALFNESSEEQQRAITWIPDGTGVIRQPPRVGSARARLRALKERLKPSGFEARAQARARYQQARQPPRSTSLSAWIEQWEQALRYAKNVNISDVQGNQPAEDFLIAISGVNEVSSTFAQTYMNTLNQEGSIPDGYTLARQLQRQLAATATVKGSAKGSFNAAVEPAQRLTEQPTLQGKAPNGERPTCPCGMKHNENQCWVLHPEKKPVHMPPFSRRRLERVLRKITETDQLRKQYQNSIKAIEESLAKLPPADQRSGEARQIGSAYARTISVKKASQRVSSNVMASSFVATAYPLKDNFIHDTGTTCHIVNSKEKLIEGTYRPATGVINAGDTTIPYYGMGEAMMEVNTPTGLARFKLKNVVVAEGFHVNLVSHGAMREAGYRWNDDNCSITKGSVSGPVVFLTKQIEGHTVIDFHRSQGWANKQQSDEAANAASSRKPSPESKARYDTWHRRMGHLNDEALGHLSANTRGVVIAGKSDQPCQACVEAKAKQQVSRRPSGRPAEHPFGRIHLDLFAMPDCLDGSTVALIIKDEFSGLKVTYPLPDKKKYTLLETLHNYCSLVDRQWGLQVQRGRSDNEPALNADAIEEWKQHEGIVWEPSPIYTHQPNGHAERSGGVIRTKANAMLFDAGLPTDLASEAYKAATYLYNRSPRRANGWKSPEETIRQWCQENGHWIPGGLNQPDLSHIKEYGSKAHCLKDEYHNATISTKAKHQPRTEIGYLVGYEDTNIWRIWIPEKRKVVPLRDVTFEEGSFFKKENHDGSRERLATFTPPVEVYELPKLAEREPEPEETDDEITSLSGPTDGPFEAAGEGDQSQQAEAIEKAGPAQERLEEIIVAYPTPRQSEEPVQEPATTGPTEGSESTTPGPMTPETSSEGENSVPKVPVNFQEDSSSSAPIRRSARNRKATSRGQQSREQEELFRRRRRAVDGMIPENRHGVNAVHASFQAEVVPVEQEPQWPLRLHRKDLPPEPKTSKEAVNSEYGSHWLKAMRKEVKNVQDNGTLEIVDHHEAKGQMVIPLKWMFTYKFNSEGYVERFKARICVRGDQQPPNDRDTYAATLAGRSFRILMATAARFRLKVKQLDAINAFTNAYLDEEVFVELPPYFKQNGKIARLIRALYGLRISPLLWQKLLSEVLIDMGFTQSTEEPCLFYNDSVLVFFYVDDIVYLYREEDEAKGEAFKKDLTSRFEMRDLGDIKWFLGMRVVQSSDRSQIWISQEDKITNLAARHKLDDMVGGPATPMSVEEIMKPDEQATSSEIHIYQQKVGSLIYLSITTRPDIAKAVTSLARFLTNPPPKAMKEVDRVIRYLLRTKDLGILFDGNDPDPSLKVYTDASFGDDPETRKSSQGYLMKLFGSVVDWKAIKQNTVTTSSTEAELLALTSSLRETIATMRFFERMTLQLSGQFVVYCDNRQTIRLVKSENPRLKTALRHVDIHHHWARQEVQKKTVEIEYLATDQMPADGLTKILPINKHREFIKQLGLCICPITTFGGDQD</sequence>
<evidence type="ECO:0000256" key="3">
    <source>
        <dbReference type="ARBA" id="ARBA00023128"/>
    </source>
</evidence>
<dbReference type="OrthoDB" id="5017987at2759"/>
<dbReference type="InterPro" id="IPR043502">
    <property type="entry name" value="DNA/RNA_pol_sf"/>
</dbReference>
<dbReference type="SUPFAM" id="SSF56672">
    <property type="entry name" value="DNA/RNA polymerases"/>
    <property type="match status" value="1"/>
</dbReference>
<feature type="region of interest" description="Disordered" evidence="4">
    <location>
        <begin position="41"/>
        <end position="64"/>
    </location>
</feature>
<evidence type="ECO:0000313" key="7">
    <source>
        <dbReference type="Proteomes" id="UP000319257"/>
    </source>
</evidence>
<feature type="compositionally biased region" description="Acidic residues" evidence="4">
    <location>
        <begin position="905"/>
        <end position="914"/>
    </location>
</feature>
<dbReference type="InterPro" id="IPR013103">
    <property type="entry name" value="RVT_2"/>
</dbReference>
<dbReference type="PANTHER" id="PTHR11439:SF438">
    <property type="entry name" value="REVERSE TRANSCRIPTASE TY1_COPIA-TYPE DOMAIN-CONTAINING PROTEIN"/>
    <property type="match status" value="1"/>
</dbReference>
<dbReference type="InterPro" id="IPR057670">
    <property type="entry name" value="SH3_retrovirus"/>
</dbReference>
<dbReference type="FunCoup" id="A0A507ASW1">
    <property type="interactions" value="530"/>
</dbReference>
<dbReference type="GO" id="GO:0003723">
    <property type="term" value="F:RNA binding"/>
    <property type="evidence" value="ECO:0007669"/>
    <property type="project" value="UniProtKB-KW"/>
</dbReference>
<dbReference type="GeneID" id="41973955"/>
<dbReference type="Pfam" id="PF25597">
    <property type="entry name" value="SH3_retrovirus"/>
    <property type="match status" value="1"/>
</dbReference>
<feature type="compositionally biased region" description="Low complexity" evidence="4">
    <location>
        <begin position="972"/>
        <end position="985"/>
    </location>
</feature>
<dbReference type="GO" id="GO:0005634">
    <property type="term" value="C:nucleus"/>
    <property type="evidence" value="ECO:0007669"/>
    <property type="project" value="UniProtKB-ARBA"/>
</dbReference>
<keyword evidence="2" id="KW-0694">RNA-binding</keyword>
<dbReference type="SUPFAM" id="SSF53098">
    <property type="entry name" value="Ribonuclease H-like"/>
    <property type="match status" value="1"/>
</dbReference>
<feature type="compositionally biased region" description="Polar residues" evidence="4">
    <location>
        <begin position="540"/>
        <end position="557"/>
    </location>
</feature>
<evidence type="ECO:0000256" key="2">
    <source>
        <dbReference type="ARBA" id="ARBA00022884"/>
    </source>
</evidence>
<proteinExistence type="predicted"/>
<dbReference type="InterPro" id="IPR001584">
    <property type="entry name" value="Integrase_cat-core"/>
</dbReference>
<dbReference type="Pfam" id="PF07727">
    <property type="entry name" value="RVT_2"/>
    <property type="match status" value="1"/>
</dbReference>
<keyword evidence="3" id="KW-0496">Mitochondrion</keyword>
<keyword evidence="7" id="KW-1185">Reference proteome</keyword>
<protein>
    <recommendedName>
        <fullName evidence="5">Integrase catalytic domain-containing protein</fullName>
    </recommendedName>
</protein>
<dbReference type="STRING" id="1093900.A0A507ASW1"/>
<dbReference type="InterPro" id="IPR012337">
    <property type="entry name" value="RNaseH-like_sf"/>
</dbReference>
<dbReference type="PROSITE" id="PS50994">
    <property type="entry name" value="INTEGRASE"/>
    <property type="match status" value="1"/>
</dbReference>
<evidence type="ECO:0000256" key="1">
    <source>
        <dbReference type="ARBA" id="ARBA00004173"/>
    </source>
</evidence>
<evidence type="ECO:0000256" key="4">
    <source>
        <dbReference type="SAM" id="MobiDB-lite"/>
    </source>
</evidence>
<accession>A0A507ASW1</accession>
<dbReference type="Gene3D" id="3.30.420.10">
    <property type="entry name" value="Ribonuclease H-like superfamily/Ribonuclease H"/>
    <property type="match status" value="1"/>
</dbReference>
<dbReference type="RefSeq" id="XP_030994793.1">
    <property type="nucleotide sequence ID" value="XM_031141149.1"/>
</dbReference>
<dbReference type="Proteomes" id="UP000319257">
    <property type="component" value="Unassembled WGS sequence"/>
</dbReference>